<dbReference type="Proteomes" id="UP000239290">
    <property type="component" value="Unassembled WGS sequence"/>
</dbReference>
<sequence length="510" mass="55547">MTKTTVTSACALLMIGPPSLGDRNDAFCVVPLPDGRGWSIEMHVAGVADILPAGSVADEQAFVRGATRYLPDRTIPMLGEAAERAARLSVDAQRTSLQITVTVTPDGRLIGGAVGRGQIPAGRCTPFDPRDAPDILSDPMHPMHAPLTAASSASDALRAARRGRGAAVYYDLIRGWAADENGVIARISAPLRTVAYVIVQELRIAANEVVARWCVEQGLPILYRNHRRNPLADNADRLMNEITAAAGEPDVFAELCGRLLASAQAATYDPTAHGHHGLRLGAYTHATTPLRRVADLINQRIIFAHLDHAPDPYSFDQLTSIGADCNRRERETTSCPVEHTARRTAQDVALNLDDLDSRQFRRVLQYETGRSIRDQVAVEVARRLESDTLTVPEIAVLIDIGDPSWEPVQLTVVDALTRAHPEMGPSVASVWQQTHPDQPPIAVEYRRRGAYYNQIFAARATHRGIRGKWKISVSKKCAKQLAAWSAIRAYLTGADCPDPEPDWSSGVDVA</sequence>
<comment type="caution">
    <text evidence="2">The sequence shown here is derived from an EMBL/GenBank/DDBJ whole genome shotgun (WGS) entry which is preliminary data.</text>
</comment>
<dbReference type="InterPro" id="IPR050180">
    <property type="entry name" value="RNR_Ribonuclease"/>
</dbReference>
<evidence type="ECO:0000313" key="3">
    <source>
        <dbReference type="Proteomes" id="UP000239290"/>
    </source>
</evidence>
<name>A0A2S8J957_RHOOP</name>
<dbReference type="InterPro" id="IPR012340">
    <property type="entry name" value="NA-bd_OB-fold"/>
</dbReference>
<gene>
    <name evidence="2" type="ORF">C5613_18450</name>
</gene>
<reference evidence="3" key="1">
    <citation type="submission" date="2018-02" db="EMBL/GenBank/DDBJ databases">
        <title>Draft genome sequencing of Rhodococcus opacus KU647198.</title>
        <authorList>
            <person name="Zheng B.-X."/>
        </authorList>
    </citation>
    <scope>NUCLEOTIDE SEQUENCE [LARGE SCALE GENOMIC DNA]</scope>
    <source>
        <strain evidence="3">04-OD7</strain>
    </source>
</reference>
<accession>A0A2S8J957</accession>
<protein>
    <submittedName>
        <fullName evidence="2">Exoribonuclease II</fullName>
    </submittedName>
</protein>
<dbReference type="RefSeq" id="WP_105416429.1">
    <property type="nucleotide sequence ID" value="NZ_PUIO01000020.1"/>
</dbReference>
<dbReference type="PANTHER" id="PTHR23355">
    <property type="entry name" value="RIBONUCLEASE"/>
    <property type="match status" value="1"/>
</dbReference>
<dbReference type="SUPFAM" id="SSF54768">
    <property type="entry name" value="dsRNA-binding domain-like"/>
    <property type="match status" value="1"/>
</dbReference>
<dbReference type="Pfam" id="PF00773">
    <property type="entry name" value="RNB"/>
    <property type="match status" value="1"/>
</dbReference>
<dbReference type="AlphaFoldDB" id="A0A2S8J957"/>
<dbReference type="EMBL" id="PUIO01000020">
    <property type="protein sequence ID" value="PQP23527.1"/>
    <property type="molecule type" value="Genomic_DNA"/>
</dbReference>
<dbReference type="SUPFAM" id="SSF50249">
    <property type="entry name" value="Nucleic acid-binding proteins"/>
    <property type="match status" value="1"/>
</dbReference>
<dbReference type="SMART" id="SM00955">
    <property type="entry name" value="RNB"/>
    <property type="match status" value="1"/>
</dbReference>
<dbReference type="GO" id="GO:0000175">
    <property type="term" value="F:3'-5'-RNA exonuclease activity"/>
    <property type="evidence" value="ECO:0007669"/>
    <property type="project" value="TreeGrafter"/>
</dbReference>
<proteinExistence type="predicted"/>
<evidence type="ECO:0000259" key="1">
    <source>
        <dbReference type="SMART" id="SM00955"/>
    </source>
</evidence>
<dbReference type="GO" id="GO:0000932">
    <property type="term" value="C:P-body"/>
    <property type="evidence" value="ECO:0007669"/>
    <property type="project" value="TreeGrafter"/>
</dbReference>
<feature type="domain" description="RNB" evidence="1">
    <location>
        <begin position="6"/>
        <end position="308"/>
    </location>
</feature>
<evidence type="ECO:0000313" key="2">
    <source>
        <dbReference type="EMBL" id="PQP23527.1"/>
    </source>
</evidence>
<dbReference type="GO" id="GO:0003723">
    <property type="term" value="F:RNA binding"/>
    <property type="evidence" value="ECO:0007669"/>
    <property type="project" value="InterPro"/>
</dbReference>
<organism evidence="2 3">
    <name type="scientific">Rhodococcus opacus</name>
    <name type="common">Nocardia opaca</name>
    <dbReference type="NCBI Taxonomy" id="37919"/>
    <lineage>
        <taxon>Bacteria</taxon>
        <taxon>Bacillati</taxon>
        <taxon>Actinomycetota</taxon>
        <taxon>Actinomycetes</taxon>
        <taxon>Mycobacteriales</taxon>
        <taxon>Nocardiaceae</taxon>
        <taxon>Rhodococcus</taxon>
    </lineage>
</organism>
<dbReference type="InterPro" id="IPR001900">
    <property type="entry name" value="RNase_II/R"/>
</dbReference>
<dbReference type="GO" id="GO:0006402">
    <property type="term" value="P:mRNA catabolic process"/>
    <property type="evidence" value="ECO:0007669"/>
    <property type="project" value="TreeGrafter"/>
</dbReference>
<dbReference type="PANTHER" id="PTHR23355:SF65">
    <property type="entry name" value="EXORIBONUCLEASE CYT-4, PUTATIVE (AFU_ORTHOLOGUE AFUA_7G01550)-RELATED"/>
    <property type="match status" value="1"/>
</dbReference>